<evidence type="ECO:0000256" key="2">
    <source>
        <dbReference type="ARBA" id="ARBA00022723"/>
    </source>
</evidence>
<proteinExistence type="predicted"/>
<dbReference type="InterPro" id="IPR036922">
    <property type="entry name" value="Rieske_2Fe-2S_sf"/>
</dbReference>
<dbReference type="GO" id="GO:0030976">
    <property type="term" value="F:thiamine pyrophosphate binding"/>
    <property type="evidence" value="ECO:0007669"/>
    <property type="project" value="InterPro"/>
</dbReference>
<dbReference type="Gene3D" id="2.102.10.10">
    <property type="entry name" value="Rieske [2Fe-2S] iron-sulphur domain"/>
    <property type="match status" value="1"/>
</dbReference>
<dbReference type="GO" id="GO:0000287">
    <property type="term" value="F:magnesium ion binding"/>
    <property type="evidence" value="ECO:0007669"/>
    <property type="project" value="InterPro"/>
</dbReference>
<dbReference type="InterPro" id="IPR012001">
    <property type="entry name" value="Thiamin_PyroP_enz_TPP-bd_dom"/>
</dbReference>
<gene>
    <name evidence="6" type="ORF">S12H4_13764</name>
</gene>
<dbReference type="InterPro" id="IPR029035">
    <property type="entry name" value="DHS-like_NAD/FAD-binding_dom"/>
</dbReference>
<dbReference type="PANTHER" id="PTHR42981">
    <property type="entry name" value="PYRUVATE DEHYDROGENASE [UBIQUINONE]"/>
    <property type="match status" value="1"/>
</dbReference>
<feature type="non-terminal residue" evidence="6">
    <location>
        <position position="460"/>
    </location>
</feature>
<dbReference type="CDD" id="cd07039">
    <property type="entry name" value="TPP_PYR_POX"/>
    <property type="match status" value="1"/>
</dbReference>
<dbReference type="SMART" id="SM00704">
    <property type="entry name" value="ZnF_CDGSH"/>
    <property type="match status" value="1"/>
</dbReference>
<dbReference type="Pfam" id="PF00355">
    <property type="entry name" value="Rieske"/>
    <property type="match status" value="1"/>
</dbReference>
<dbReference type="InterPro" id="IPR017941">
    <property type="entry name" value="Rieske_2Fe-2S"/>
</dbReference>
<name>X1RAC2_9ZZZZ</name>
<sequence>YYVRGVKLKDHDLGDAASQEHYTLCRCGKSGNKPRCDGIHWYAAFKDDEALTISAANRASGVSKTEWLKVAELNELKEGSTKPLYINNQPILLSLLNGKYGAVEGVCSHQGGPLIDSKIENGNIHCPWHGHAFNPLTGKAIGKDDDLHTFEVKKREDGIYLEVKSQQTASWTVSHVMVETMVNWGIRHVFGMVGHSNLGLAEAIRVQEQKKKITYIGIRHEGAAAFACSGYAKVSGKPAACFTIAGPGATNLITGLWDAKMDRVPVLALTGQIDTQFLGPGSFQEIDLYSAFEGVTAFSKVVLEDSNFAELMSLAIKNAIVQREVAHLIFPDEVQKLDAGDAGPAYPLGRLSDTDITPSEESLSLALYRIQRAKRPVIIAGFGARTGMGKVIAFAEKLNAPVLTTFKAKGQISDYHHLGCGVLGRSGTLVSSWFMNQSDLLIVFGASFSQHTGIDRSKPI</sequence>
<comment type="caution">
    <text evidence="6">The sequence shown here is derived from an EMBL/GenBank/DDBJ whole genome shotgun (WGS) entry which is preliminary data.</text>
</comment>
<evidence type="ECO:0000256" key="1">
    <source>
        <dbReference type="ARBA" id="ARBA00022714"/>
    </source>
</evidence>
<feature type="non-terminal residue" evidence="6">
    <location>
        <position position="1"/>
    </location>
</feature>
<evidence type="ECO:0000259" key="5">
    <source>
        <dbReference type="PROSITE" id="PS51296"/>
    </source>
</evidence>
<dbReference type="InterPro" id="IPR042216">
    <property type="entry name" value="MitoNEET_CISD"/>
</dbReference>
<keyword evidence="3" id="KW-0408">Iron</keyword>
<keyword evidence="1" id="KW-0001">2Fe-2S</keyword>
<dbReference type="EMBL" id="BARW01006552">
    <property type="protein sequence ID" value="GAI77488.1"/>
    <property type="molecule type" value="Genomic_DNA"/>
</dbReference>
<dbReference type="InterPro" id="IPR047211">
    <property type="entry name" value="POXB-like"/>
</dbReference>
<accession>X1RAC2</accession>
<dbReference type="SUPFAM" id="SSF52518">
    <property type="entry name" value="Thiamin diphosphate-binding fold (THDP-binding)"/>
    <property type="match status" value="1"/>
</dbReference>
<dbReference type="InterPro" id="IPR012000">
    <property type="entry name" value="Thiamin_PyroP_enz_cen_dom"/>
</dbReference>
<dbReference type="InterPro" id="IPR029061">
    <property type="entry name" value="THDP-binding"/>
</dbReference>
<dbReference type="InterPro" id="IPR018967">
    <property type="entry name" value="FeS-contain_CDGSH-typ"/>
</dbReference>
<dbReference type="AlphaFoldDB" id="X1RAC2"/>
<evidence type="ECO:0000256" key="4">
    <source>
        <dbReference type="ARBA" id="ARBA00023014"/>
    </source>
</evidence>
<feature type="domain" description="Rieske" evidence="5">
    <location>
        <begin position="68"/>
        <end position="161"/>
    </location>
</feature>
<organism evidence="6">
    <name type="scientific">marine sediment metagenome</name>
    <dbReference type="NCBI Taxonomy" id="412755"/>
    <lineage>
        <taxon>unclassified sequences</taxon>
        <taxon>metagenomes</taxon>
        <taxon>ecological metagenomes</taxon>
    </lineage>
</organism>
<dbReference type="Pfam" id="PF00205">
    <property type="entry name" value="TPP_enzyme_M"/>
    <property type="match status" value="1"/>
</dbReference>
<protein>
    <recommendedName>
        <fullName evidence="5">Rieske domain-containing protein</fullName>
    </recommendedName>
</protein>
<dbReference type="PROSITE" id="PS51296">
    <property type="entry name" value="RIESKE"/>
    <property type="match status" value="1"/>
</dbReference>
<dbReference type="Pfam" id="PF02776">
    <property type="entry name" value="TPP_enzyme_N"/>
    <property type="match status" value="1"/>
</dbReference>
<keyword evidence="2" id="KW-0479">Metal-binding</keyword>
<reference evidence="6" key="1">
    <citation type="journal article" date="2014" name="Front. Microbiol.">
        <title>High frequency of phylogenetically diverse reductive dehalogenase-homologous genes in deep subseafloor sedimentary metagenomes.</title>
        <authorList>
            <person name="Kawai M."/>
            <person name="Futagami T."/>
            <person name="Toyoda A."/>
            <person name="Takaki Y."/>
            <person name="Nishi S."/>
            <person name="Hori S."/>
            <person name="Arai W."/>
            <person name="Tsubouchi T."/>
            <person name="Morono Y."/>
            <person name="Uchiyama I."/>
            <person name="Ito T."/>
            <person name="Fujiyama A."/>
            <person name="Inagaki F."/>
            <person name="Takami H."/>
        </authorList>
    </citation>
    <scope>NUCLEOTIDE SEQUENCE</scope>
    <source>
        <strain evidence="6">Expedition CK06-06</strain>
    </source>
</reference>
<dbReference type="GO" id="GO:0005737">
    <property type="term" value="C:cytoplasm"/>
    <property type="evidence" value="ECO:0007669"/>
    <property type="project" value="UniProtKB-ARBA"/>
</dbReference>
<dbReference type="GO" id="GO:0051537">
    <property type="term" value="F:2 iron, 2 sulfur cluster binding"/>
    <property type="evidence" value="ECO:0007669"/>
    <property type="project" value="UniProtKB-KW"/>
</dbReference>
<dbReference type="Gene3D" id="3.40.50.970">
    <property type="match status" value="1"/>
</dbReference>
<dbReference type="Gene3D" id="3.40.50.1220">
    <property type="entry name" value="TPP-binding domain"/>
    <property type="match status" value="1"/>
</dbReference>
<dbReference type="SUPFAM" id="SSF52467">
    <property type="entry name" value="DHS-like NAD/FAD-binding domain"/>
    <property type="match status" value="1"/>
</dbReference>
<dbReference type="SUPFAM" id="SSF50022">
    <property type="entry name" value="ISP domain"/>
    <property type="match status" value="1"/>
</dbReference>
<dbReference type="InterPro" id="IPR047210">
    <property type="entry name" value="TPP_PYR_POXB-like"/>
</dbReference>
<keyword evidence="4" id="KW-0411">Iron-sulfur</keyword>
<dbReference type="PANTHER" id="PTHR42981:SF2">
    <property type="entry name" value="PYRUVATE DEHYDROGENASE [UBIQUINONE]"/>
    <property type="match status" value="1"/>
</dbReference>
<evidence type="ECO:0000313" key="6">
    <source>
        <dbReference type="EMBL" id="GAI77488.1"/>
    </source>
</evidence>
<evidence type="ECO:0000256" key="3">
    <source>
        <dbReference type="ARBA" id="ARBA00023004"/>
    </source>
</evidence>
<dbReference type="Pfam" id="PF09360">
    <property type="entry name" value="zf-CDGSH"/>
    <property type="match status" value="1"/>
</dbReference>
<dbReference type="Gene3D" id="3.40.5.90">
    <property type="entry name" value="CDGSH iron-sulfur domain, mitoNEET-type"/>
    <property type="match status" value="1"/>
</dbReference>